<dbReference type="EMBL" id="BAFK01000006">
    <property type="protein sequence ID" value="GAB58452.1"/>
    <property type="molecule type" value="Genomic_DNA"/>
</dbReference>
<name>I1DWM4_9GAMM</name>
<dbReference type="OrthoDB" id="5770478at2"/>
<protein>
    <recommendedName>
        <fullName evidence="3">Flagellar protein FliT</fullName>
    </recommendedName>
</protein>
<accession>I1DWM4</accession>
<dbReference type="Proteomes" id="UP000004374">
    <property type="component" value="Unassembled WGS sequence"/>
</dbReference>
<evidence type="ECO:0000313" key="2">
    <source>
        <dbReference type="Proteomes" id="UP000004374"/>
    </source>
</evidence>
<organism evidence="1 2">
    <name type="scientific">Rheinheimera nanhaiensis E407-8</name>
    <dbReference type="NCBI Taxonomy" id="562729"/>
    <lineage>
        <taxon>Bacteria</taxon>
        <taxon>Pseudomonadati</taxon>
        <taxon>Pseudomonadota</taxon>
        <taxon>Gammaproteobacteria</taxon>
        <taxon>Chromatiales</taxon>
        <taxon>Chromatiaceae</taxon>
        <taxon>Rheinheimera</taxon>
    </lineage>
</organism>
<gene>
    <name evidence="1" type="ORF">RNAN_1424</name>
</gene>
<proteinExistence type="predicted"/>
<sequence>MRLGEKAQQCQLLQEQIEQLFQTEFYSVEEAAALVAKLNTLLVTPIDPSDTPVESAEFLQQNLDWLQKTMAKLSAQRDAVAESMLTIQKGRRARHSYGQHN</sequence>
<dbReference type="STRING" id="562729.RNAN_1424"/>
<dbReference type="AlphaFoldDB" id="I1DWM4"/>
<evidence type="ECO:0008006" key="3">
    <source>
        <dbReference type="Google" id="ProtNLM"/>
    </source>
</evidence>
<reference evidence="1 2" key="1">
    <citation type="journal article" date="2012" name="J. Bacteriol.">
        <title>Genome Sequence of the Protease-Producing Bacterium Rheinheimera nanhaiensis E407-8T, Isolated from Deep-Sea Sediment of the South China Sea.</title>
        <authorList>
            <person name="Zhang X.-Y."/>
            <person name="Zhang Y.-J."/>
            <person name="Qin Q.-L."/>
            <person name="Xie B.-B."/>
            <person name="Chen X.-L."/>
            <person name="Zhou B.-C."/>
            <person name="Zhang Y.-Z."/>
        </authorList>
    </citation>
    <scope>NUCLEOTIDE SEQUENCE [LARGE SCALE GENOMIC DNA]</scope>
    <source>
        <strain evidence="1 2">E407-8</strain>
    </source>
</reference>
<keyword evidence="2" id="KW-1185">Reference proteome</keyword>
<dbReference type="RefSeq" id="WP_008220144.1">
    <property type="nucleotide sequence ID" value="NZ_BAFK01000006.1"/>
</dbReference>
<evidence type="ECO:0000313" key="1">
    <source>
        <dbReference type="EMBL" id="GAB58452.1"/>
    </source>
</evidence>
<comment type="caution">
    <text evidence="1">The sequence shown here is derived from an EMBL/GenBank/DDBJ whole genome shotgun (WGS) entry which is preliminary data.</text>
</comment>